<accession>A0A9X9S4M9</accession>
<reference evidence="2" key="1">
    <citation type="submission" date="2022-11" db="EMBL/GenBank/DDBJ databases">
        <title>Complete genome sequence of Methanogenium organophilum DSM 3596.</title>
        <authorList>
            <person name="Chen S.-C."/>
            <person name="Lai S.-J."/>
            <person name="You Y.-T."/>
        </authorList>
    </citation>
    <scope>NUCLEOTIDE SEQUENCE</scope>
    <source>
        <strain evidence="2">DSM 3596</strain>
    </source>
</reference>
<feature type="region of interest" description="Disordered" evidence="1">
    <location>
        <begin position="58"/>
        <end position="80"/>
    </location>
</feature>
<sequence length="80" mass="9039">MRASCRGLIVENRRKKRPDSDSTSGNLRKNVFLKTRESLRLITGGGYKYVPHKPVTPLPCSPDDIRDISVPDTRTAKKED</sequence>
<dbReference type="RefSeq" id="WP_268186959.1">
    <property type="nucleotide sequence ID" value="NZ_CP113361.1"/>
</dbReference>
<feature type="compositionally biased region" description="Basic and acidic residues" evidence="1">
    <location>
        <begin position="63"/>
        <end position="80"/>
    </location>
</feature>
<evidence type="ECO:0000313" key="2">
    <source>
        <dbReference type="EMBL" id="WAI01698.1"/>
    </source>
</evidence>
<feature type="region of interest" description="Disordered" evidence="1">
    <location>
        <begin position="1"/>
        <end position="28"/>
    </location>
</feature>
<dbReference type="KEGG" id="mou:OU421_02165"/>
<organism evidence="2 3">
    <name type="scientific">Methanogenium organophilum</name>
    <dbReference type="NCBI Taxonomy" id="2199"/>
    <lineage>
        <taxon>Archaea</taxon>
        <taxon>Methanobacteriati</taxon>
        <taxon>Methanobacteriota</taxon>
        <taxon>Stenosarchaea group</taxon>
        <taxon>Methanomicrobia</taxon>
        <taxon>Methanomicrobiales</taxon>
        <taxon>Methanomicrobiaceae</taxon>
        <taxon>Methanogenium</taxon>
    </lineage>
</organism>
<name>A0A9X9S4M9_METOG</name>
<dbReference type="GeneID" id="76833869"/>
<protein>
    <submittedName>
        <fullName evidence="2">Uncharacterized protein</fullName>
    </submittedName>
</protein>
<evidence type="ECO:0000256" key="1">
    <source>
        <dbReference type="SAM" id="MobiDB-lite"/>
    </source>
</evidence>
<dbReference type="Proteomes" id="UP001163096">
    <property type="component" value="Chromosome"/>
</dbReference>
<dbReference type="AlphaFoldDB" id="A0A9X9S4M9"/>
<proteinExistence type="predicted"/>
<keyword evidence="3" id="KW-1185">Reference proteome</keyword>
<gene>
    <name evidence="2" type="ORF">OU421_02165</name>
</gene>
<evidence type="ECO:0000313" key="3">
    <source>
        <dbReference type="Proteomes" id="UP001163096"/>
    </source>
</evidence>
<dbReference type="EMBL" id="CP113361">
    <property type="protein sequence ID" value="WAI01698.1"/>
    <property type="molecule type" value="Genomic_DNA"/>
</dbReference>